<proteinExistence type="predicted"/>
<reference evidence="1 2" key="1">
    <citation type="submission" date="2018-04" db="EMBL/GenBank/DDBJ databases">
        <authorList>
            <person name="Vogel A."/>
        </authorList>
    </citation>
    <scope>NUCLEOTIDE SEQUENCE [LARGE SCALE GENOMIC DNA]</scope>
</reference>
<accession>A0A484MM69</accession>
<dbReference type="Proteomes" id="UP000595140">
    <property type="component" value="Unassembled WGS sequence"/>
</dbReference>
<dbReference type="AlphaFoldDB" id="A0A484MM69"/>
<dbReference type="Gene3D" id="3.30.200.20">
    <property type="entry name" value="Phosphorylase Kinase, domain 1"/>
    <property type="match status" value="1"/>
</dbReference>
<evidence type="ECO:0008006" key="3">
    <source>
        <dbReference type="Google" id="ProtNLM"/>
    </source>
</evidence>
<dbReference type="Gene3D" id="1.10.510.10">
    <property type="entry name" value="Transferase(Phosphotransferase) domain 1"/>
    <property type="match status" value="1"/>
</dbReference>
<protein>
    <recommendedName>
        <fullName evidence="3">Protein kinase domain-containing protein</fullName>
    </recommendedName>
</protein>
<dbReference type="InterPro" id="IPR011009">
    <property type="entry name" value="Kinase-like_dom_sf"/>
</dbReference>
<gene>
    <name evidence="1" type="ORF">CCAM_LOCUS31839</name>
</gene>
<organism evidence="1 2">
    <name type="scientific">Cuscuta campestris</name>
    <dbReference type="NCBI Taxonomy" id="132261"/>
    <lineage>
        <taxon>Eukaryota</taxon>
        <taxon>Viridiplantae</taxon>
        <taxon>Streptophyta</taxon>
        <taxon>Embryophyta</taxon>
        <taxon>Tracheophyta</taxon>
        <taxon>Spermatophyta</taxon>
        <taxon>Magnoliopsida</taxon>
        <taxon>eudicotyledons</taxon>
        <taxon>Gunneridae</taxon>
        <taxon>Pentapetalae</taxon>
        <taxon>asterids</taxon>
        <taxon>lamiids</taxon>
        <taxon>Solanales</taxon>
        <taxon>Convolvulaceae</taxon>
        <taxon>Cuscuteae</taxon>
        <taxon>Cuscuta</taxon>
        <taxon>Cuscuta subgen. Grammica</taxon>
        <taxon>Cuscuta sect. Cleistogrammica</taxon>
    </lineage>
</organism>
<keyword evidence="2" id="KW-1185">Reference proteome</keyword>
<evidence type="ECO:0000313" key="2">
    <source>
        <dbReference type="Proteomes" id="UP000595140"/>
    </source>
</evidence>
<dbReference type="SUPFAM" id="SSF56112">
    <property type="entry name" value="Protein kinase-like (PK-like)"/>
    <property type="match status" value="1"/>
</dbReference>
<evidence type="ECO:0000313" key="1">
    <source>
        <dbReference type="EMBL" id="VFQ90063.1"/>
    </source>
</evidence>
<name>A0A484MM69_9ASTE</name>
<sequence length="282" mass="32502">MKMWTYLRLAAINFKVILDPNQGPMVQSRNFIAHSLEDLLNLLPCKIQEDSNAILVPIPLREAIASLEDMVHQTIHEPTMEVVIQNEFNIIAEHLGEEKFLFHIEDESLPTVEDAKLISCALIIRRILRTSKLHCMLSYNPWLLVYVDHFINIYMLKPLAHHSYEAMVNYMDDHVHETLDSGGSAFVNVVNVGPGNAFDLSEGLYVFKRAKQDYYTDLRGEAIVMSYLRYPCLPRLFCFAEHNEESIVLVMEYVKGYTLQNIMNAGSNQEHSHKSDEEDEEK</sequence>
<dbReference type="EMBL" id="OOIL02003946">
    <property type="protein sequence ID" value="VFQ90063.1"/>
    <property type="molecule type" value="Genomic_DNA"/>
</dbReference>